<comment type="caution">
    <text evidence="1">The sequence shown here is derived from an EMBL/GenBank/DDBJ whole genome shotgun (WGS) entry which is preliminary data.</text>
</comment>
<dbReference type="EMBL" id="LJCR01001557">
    <property type="protein sequence ID" value="KPV50146.1"/>
    <property type="molecule type" value="Genomic_DNA"/>
</dbReference>
<protein>
    <submittedName>
        <fullName evidence="1">Uncharacterized protein</fullName>
    </submittedName>
</protein>
<organism evidence="1 2">
    <name type="scientific">Kouleothrix aurantiaca</name>
    <dbReference type="NCBI Taxonomy" id="186479"/>
    <lineage>
        <taxon>Bacteria</taxon>
        <taxon>Bacillati</taxon>
        <taxon>Chloroflexota</taxon>
        <taxon>Chloroflexia</taxon>
        <taxon>Chloroflexales</taxon>
        <taxon>Roseiflexineae</taxon>
        <taxon>Roseiflexaceae</taxon>
        <taxon>Kouleothrix</taxon>
    </lineage>
</organism>
<proteinExistence type="predicted"/>
<evidence type="ECO:0000313" key="1">
    <source>
        <dbReference type="EMBL" id="KPV50146.1"/>
    </source>
</evidence>
<dbReference type="AlphaFoldDB" id="A0A0P9CXI9"/>
<gene>
    <name evidence="1" type="ORF">SE17_28655</name>
</gene>
<evidence type="ECO:0000313" key="2">
    <source>
        <dbReference type="Proteomes" id="UP000050509"/>
    </source>
</evidence>
<accession>A0A0P9CXI9</accession>
<dbReference type="Proteomes" id="UP000050509">
    <property type="component" value="Unassembled WGS sequence"/>
</dbReference>
<name>A0A0P9CXI9_9CHLR</name>
<reference evidence="1 2" key="1">
    <citation type="submission" date="2015-09" db="EMBL/GenBank/DDBJ databases">
        <title>Draft genome sequence of Kouleothrix aurantiaca JCM 19913.</title>
        <authorList>
            <person name="Hemp J."/>
        </authorList>
    </citation>
    <scope>NUCLEOTIDE SEQUENCE [LARGE SCALE GENOMIC DNA]</scope>
    <source>
        <strain evidence="1 2">COM-B</strain>
    </source>
</reference>
<keyword evidence="2" id="KW-1185">Reference proteome</keyword>
<sequence length="122" mass="13755">MQIQSIWIENEVTGDVLGHPHDPKDTNSDIIVTLIDGSRWVATFFSYTNITSLTTKNSTTGECLNGRYFWASDMVLVDEITRERIEQVIMHLLTAQAFEKIFVRCTTDADEPDKAGRLSDSA</sequence>